<dbReference type="InterPro" id="IPR032710">
    <property type="entry name" value="NTF2-like_dom_sf"/>
</dbReference>
<keyword evidence="2" id="KW-1185">Reference proteome</keyword>
<reference evidence="1" key="1">
    <citation type="submission" date="2016-09" db="EMBL/GenBank/DDBJ databases">
        <title>The Complete Genome of Burkholderia sprentiae wsm5005.</title>
        <authorList>
            <person name="De Meyer S."/>
            <person name="Wang P."/>
            <person name="Terpolilli J."/>
        </authorList>
    </citation>
    <scope>NUCLEOTIDE SEQUENCE [LARGE SCALE GENOMIC DNA]</scope>
    <source>
        <strain evidence="1">WSM5005</strain>
        <plasmid evidence="1">pl2WSM5005</plasmid>
    </source>
</reference>
<evidence type="ECO:0008006" key="3">
    <source>
        <dbReference type="Google" id="ProtNLM"/>
    </source>
</evidence>
<evidence type="ECO:0000313" key="2">
    <source>
        <dbReference type="Proteomes" id="UP000179860"/>
    </source>
</evidence>
<sequence length="184" mass="21044">MQVRIPHQVTMVQRQDLEDTVTNLTDPGASSEKQIWVNDELTEQERGNLAVLYDFWLCWKTLPVDINRLGSFFAPDVTVRTGWRGEHVVHGREQVLEMYAQEIERQTAYGEISDFRFPVVVAKGPVIFHTWIWIAQSKQLGYHIERPMAASYLITNGQIERWDSYCTGLESEPGYTGGNGPDGL</sequence>
<proteinExistence type="predicted"/>
<evidence type="ECO:0000313" key="1">
    <source>
        <dbReference type="EMBL" id="APA90521.2"/>
    </source>
</evidence>
<name>A0A1I9YUF0_9BURK</name>
<organism evidence="1 2">
    <name type="scientific">Paraburkholderia sprentiae WSM5005</name>
    <dbReference type="NCBI Taxonomy" id="754502"/>
    <lineage>
        <taxon>Bacteria</taxon>
        <taxon>Pseudomonadati</taxon>
        <taxon>Pseudomonadota</taxon>
        <taxon>Betaproteobacteria</taxon>
        <taxon>Burkholderiales</taxon>
        <taxon>Burkholderiaceae</taxon>
        <taxon>Paraburkholderia</taxon>
    </lineage>
</organism>
<dbReference type="SUPFAM" id="SSF54427">
    <property type="entry name" value="NTF2-like"/>
    <property type="match status" value="1"/>
</dbReference>
<protein>
    <recommendedName>
        <fullName evidence="3">SnoaL-like domain-containing protein</fullName>
    </recommendedName>
</protein>
<geneLocation type="plasmid" evidence="1 2">
    <name>pl2WSM5005</name>
</geneLocation>
<gene>
    <name evidence="1" type="ORF">BJG93_33720</name>
</gene>
<dbReference type="RefSeq" id="WP_027193657.1">
    <property type="nucleotide sequence ID" value="NZ_CP017565.2"/>
</dbReference>
<keyword evidence="1" id="KW-0614">Plasmid</keyword>
<dbReference type="OrthoDB" id="9105523at2"/>
<dbReference type="Gene3D" id="3.10.450.50">
    <property type="match status" value="1"/>
</dbReference>
<reference evidence="1" key="2">
    <citation type="submission" date="2021-06" db="EMBL/GenBank/DDBJ databases">
        <authorList>
            <person name="Rogers T.H."/>
            <person name="Ramsay J.P."/>
            <person name="Wang P."/>
            <person name="Terpolilli J."/>
        </authorList>
    </citation>
    <scope>NUCLEOTIDE SEQUENCE [LARGE SCALE GENOMIC DNA]</scope>
    <source>
        <strain evidence="1">WSM5005</strain>
        <plasmid evidence="1">pl2WSM5005</plasmid>
    </source>
</reference>
<accession>A0A1I9YUF0</accession>
<dbReference type="EMBL" id="CP017565">
    <property type="protein sequence ID" value="APA90521.2"/>
    <property type="molecule type" value="Genomic_DNA"/>
</dbReference>
<dbReference type="AlphaFoldDB" id="A0A1I9YUF0"/>
<dbReference type="KEGG" id="pspw:BJG93_33720"/>
<dbReference type="Proteomes" id="UP000179860">
    <property type="component" value="Plasmid pl2WSM5005"/>
</dbReference>